<dbReference type="AlphaFoldDB" id="A0A7H0VI91"/>
<dbReference type="GO" id="GO:0016020">
    <property type="term" value="C:membrane"/>
    <property type="evidence" value="ECO:0007669"/>
    <property type="project" value="TreeGrafter"/>
</dbReference>
<dbReference type="GO" id="GO:0016717">
    <property type="term" value="F:oxidoreductase activity, acting on paired donors, with oxidation of a pair of donors resulting in the reduction of molecular oxygen to two molecules of water"/>
    <property type="evidence" value="ECO:0007669"/>
    <property type="project" value="TreeGrafter"/>
</dbReference>
<keyword evidence="4" id="KW-1185">Reference proteome</keyword>
<dbReference type="PANTHER" id="PTHR19353:SF19">
    <property type="entry name" value="DELTA(5) FATTY ACID DESATURASE C-RELATED"/>
    <property type="match status" value="1"/>
</dbReference>
<protein>
    <submittedName>
        <fullName evidence="3">Acyl-CoA desaturase</fullName>
    </submittedName>
</protein>
<evidence type="ECO:0000259" key="2">
    <source>
        <dbReference type="Pfam" id="PF00487"/>
    </source>
</evidence>
<keyword evidence="1" id="KW-0812">Transmembrane</keyword>
<feature type="domain" description="Fatty acid desaturase" evidence="2">
    <location>
        <begin position="72"/>
        <end position="346"/>
    </location>
</feature>
<feature type="transmembrane region" description="Helical" evidence="1">
    <location>
        <begin position="72"/>
        <end position="93"/>
    </location>
</feature>
<proteinExistence type="predicted"/>
<feature type="transmembrane region" description="Helical" evidence="1">
    <location>
        <begin position="219"/>
        <end position="239"/>
    </location>
</feature>
<reference evidence="3 4" key="1">
    <citation type="submission" date="2020-08" db="EMBL/GenBank/DDBJ databases">
        <title>Croceimicrobium hydrocarbonivorans gen. nov., sp. nov., a novel marine bacterium isolated from a bacterial consortium that degrades polyethylene terephthalate.</title>
        <authorList>
            <person name="Liu R."/>
        </authorList>
    </citation>
    <scope>NUCLEOTIDE SEQUENCE [LARGE SCALE GENOMIC DNA]</scope>
    <source>
        <strain evidence="3 4">A20-9</strain>
    </source>
</reference>
<evidence type="ECO:0000313" key="3">
    <source>
        <dbReference type="EMBL" id="QNR25439.1"/>
    </source>
</evidence>
<dbReference type="Pfam" id="PF00487">
    <property type="entry name" value="FA_desaturase"/>
    <property type="match status" value="1"/>
</dbReference>
<keyword evidence="1" id="KW-1133">Transmembrane helix</keyword>
<accession>A0A7H0VI91</accession>
<dbReference type="InterPro" id="IPR012171">
    <property type="entry name" value="Fatty_acid_desaturase"/>
</dbReference>
<sequence>MPESTYPLQKVRFPKADSLSFSKTLRSRVNQYFKEKSLNPKANTAMFMKTVAMLAMYFLPYLALFIFNPGPWAVLGLFAIMGMGMSGVGMSVMHDAAHGAYHRSPKVNDFIASSIYLISGNLTTWRLQHNVLHHTYTNIDGLDDDLDTHGLLRLHPDQPLHKRHRYQVWYAPLLYSLLTLNWVVMKDFSQLIRYQKTGVAKLSDDALRQEWIKLIYTKVLYFGLFLVLPIVFLAVPWYIAVLGFVIMHLIAGFVLSFVFQLAHVVDHVQVAHIPEDDKAMDDEFLAHQLKTTSDFARGNKLVGWFVGGLNFQVEHHLFPHICHIHYPALSEIVKKTAQEFNLPYYEHRTLGQAIRAHLRSLKLYGNASLSA</sequence>
<name>A0A7H0VI91_9FLAO</name>
<dbReference type="PIRSF" id="PIRSF015921">
    <property type="entry name" value="FA_sphinglp_des"/>
    <property type="match status" value="1"/>
</dbReference>
<dbReference type="PANTHER" id="PTHR19353">
    <property type="entry name" value="FATTY ACID DESATURASE 2"/>
    <property type="match status" value="1"/>
</dbReference>
<feature type="transmembrane region" description="Helical" evidence="1">
    <location>
        <begin position="245"/>
        <end position="265"/>
    </location>
</feature>
<dbReference type="InterPro" id="IPR005804">
    <property type="entry name" value="FA_desaturase_dom"/>
</dbReference>
<dbReference type="EMBL" id="CP060139">
    <property type="protein sequence ID" value="QNR25439.1"/>
    <property type="molecule type" value="Genomic_DNA"/>
</dbReference>
<dbReference type="Proteomes" id="UP000516305">
    <property type="component" value="Chromosome"/>
</dbReference>
<dbReference type="GO" id="GO:0008610">
    <property type="term" value="P:lipid biosynthetic process"/>
    <property type="evidence" value="ECO:0007669"/>
    <property type="project" value="UniProtKB-ARBA"/>
</dbReference>
<feature type="transmembrane region" description="Helical" evidence="1">
    <location>
        <begin position="46"/>
        <end position="66"/>
    </location>
</feature>
<keyword evidence="1" id="KW-0472">Membrane</keyword>
<gene>
    <name evidence="3" type="ORF">H4K34_06255</name>
</gene>
<organism evidence="3 4">
    <name type="scientific">Croceimicrobium hydrocarbonivorans</name>
    <dbReference type="NCBI Taxonomy" id="2761580"/>
    <lineage>
        <taxon>Bacteria</taxon>
        <taxon>Pseudomonadati</taxon>
        <taxon>Bacteroidota</taxon>
        <taxon>Flavobacteriia</taxon>
        <taxon>Flavobacteriales</taxon>
        <taxon>Owenweeksiaceae</taxon>
        <taxon>Croceimicrobium</taxon>
    </lineage>
</organism>
<dbReference type="KEGG" id="chyd:H4K34_06255"/>
<dbReference type="CDD" id="cd03506">
    <property type="entry name" value="Delta6-FADS-like"/>
    <property type="match status" value="1"/>
</dbReference>
<evidence type="ECO:0000313" key="4">
    <source>
        <dbReference type="Proteomes" id="UP000516305"/>
    </source>
</evidence>
<dbReference type="RefSeq" id="WP_210759967.1">
    <property type="nucleotide sequence ID" value="NZ_CP060139.1"/>
</dbReference>
<evidence type="ECO:0000256" key="1">
    <source>
        <dbReference type="SAM" id="Phobius"/>
    </source>
</evidence>